<evidence type="ECO:0008006" key="2">
    <source>
        <dbReference type="Google" id="ProtNLM"/>
    </source>
</evidence>
<sequence>MGVTSIPSLLFFNKGELIDGLQGVVDKEEIKEKIKIII</sequence>
<accession>A0A0F9GBV6</accession>
<proteinExistence type="predicted"/>
<gene>
    <name evidence="1" type="ORF">LCGC14_2139760</name>
</gene>
<dbReference type="SUPFAM" id="SSF52833">
    <property type="entry name" value="Thioredoxin-like"/>
    <property type="match status" value="1"/>
</dbReference>
<evidence type="ECO:0000313" key="1">
    <source>
        <dbReference type="EMBL" id="KKL66955.1"/>
    </source>
</evidence>
<dbReference type="AlphaFoldDB" id="A0A0F9GBV6"/>
<reference evidence="1" key="1">
    <citation type="journal article" date="2015" name="Nature">
        <title>Complex archaea that bridge the gap between prokaryotes and eukaryotes.</title>
        <authorList>
            <person name="Spang A."/>
            <person name="Saw J.H."/>
            <person name="Jorgensen S.L."/>
            <person name="Zaremba-Niedzwiedzka K."/>
            <person name="Martijn J."/>
            <person name="Lind A.E."/>
            <person name="van Eijk R."/>
            <person name="Schleper C."/>
            <person name="Guy L."/>
            <person name="Ettema T.J."/>
        </authorList>
    </citation>
    <scope>NUCLEOTIDE SEQUENCE</scope>
</reference>
<comment type="caution">
    <text evidence="1">The sequence shown here is derived from an EMBL/GenBank/DDBJ whole genome shotgun (WGS) entry which is preliminary data.</text>
</comment>
<dbReference type="InterPro" id="IPR036249">
    <property type="entry name" value="Thioredoxin-like_sf"/>
</dbReference>
<name>A0A0F9GBV6_9ZZZZ</name>
<protein>
    <recommendedName>
        <fullName evidence="2">Thioredoxin domain-containing protein</fullName>
    </recommendedName>
</protein>
<organism evidence="1">
    <name type="scientific">marine sediment metagenome</name>
    <dbReference type="NCBI Taxonomy" id="412755"/>
    <lineage>
        <taxon>unclassified sequences</taxon>
        <taxon>metagenomes</taxon>
        <taxon>ecological metagenomes</taxon>
    </lineage>
</organism>
<feature type="non-terminal residue" evidence="1">
    <location>
        <position position="1"/>
    </location>
</feature>
<dbReference type="EMBL" id="LAZR01027036">
    <property type="protein sequence ID" value="KKL66955.1"/>
    <property type="molecule type" value="Genomic_DNA"/>
</dbReference>
<dbReference type="Gene3D" id="3.40.30.10">
    <property type="entry name" value="Glutaredoxin"/>
    <property type="match status" value="1"/>
</dbReference>